<dbReference type="Proteomes" id="UP000595140">
    <property type="component" value="Unassembled WGS sequence"/>
</dbReference>
<dbReference type="EMBL" id="OOIL02002905">
    <property type="protein sequence ID" value="VFQ85251.1"/>
    <property type="molecule type" value="Genomic_DNA"/>
</dbReference>
<evidence type="ECO:0000313" key="2">
    <source>
        <dbReference type="Proteomes" id="UP000595140"/>
    </source>
</evidence>
<proteinExistence type="predicted"/>
<sequence length="76" mass="9226">MKDVCLKKQAFTTVGLVETWMEFRLKDKLQKQDQRLHKEKFSHSMKENKGQYERCHSVSTTLDRITYIRDRCDKMK</sequence>
<organism evidence="1 2">
    <name type="scientific">Cuscuta campestris</name>
    <dbReference type="NCBI Taxonomy" id="132261"/>
    <lineage>
        <taxon>Eukaryota</taxon>
        <taxon>Viridiplantae</taxon>
        <taxon>Streptophyta</taxon>
        <taxon>Embryophyta</taxon>
        <taxon>Tracheophyta</taxon>
        <taxon>Spermatophyta</taxon>
        <taxon>Magnoliopsida</taxon>
        <taxon>eudicotyledons</taxon>
        <taxon>Gunneridae</taxon>
        <taxon>Pentapetalae</taxon>
        <taxon>asterids</taxon>
        <taxon>lamiids</taxon>
        <taxon>Solanales</taxon>
        <taxon>Convolvulaceae</taxon>
        <taxon>Cuscuteae</taxon>
        <taxon>Cuscuta</taxon>
        <taxon>Cuscuta subgen. Grammica</taxon>
        <taxon>Cuscuta sect. Cleistogrammica</taxon>
    </lineage>
</organism>
<accession>A0A484M8V3</accession>
<evidence type="ECO:0000313" key="1">
    <source>
        <dbReference type="EMBL" id="VFQ85251.1"/>
    </source>
</evidence>
<name>A0A484M8V3_9ASTE</name>
<reference evidence="1 2" key="1">
    <citation type="submission" date="2018-04" db="EMBL/GenBank/DDBJ databases">
        <authorList>
            <person name="Vogel A."/>
        </authorList>
    </citation>
    <scope>NUCLEOTIDE SEQUENCE [LARGE SCALE GENOMIC DNA]</scope>
</reference>
<gene>
    <name evidence="1" type="ORF">CCAM_LOCUS27027</name>
</gene>
<keyword evidence="2" id="KW-1185">Reference proteome</keyword>
<protein>
    <submittedName>
        <fullName evidence="1">Uncharacterized protein</fullName>
    </submittedName>
</protein>
<dbReference type="AlphaFoldDB" id="A0A484M8V3"/>